<evidence type="ECO:0000256" key="13">
    <source>
        <dbReference type="ARBA" id="ARBA00034923"/>
    </source>
</evidence>
<dbReference type="InterPro" id="IPR027417">
    <property type="entry name" value="P-loop_NTPase"/>
</dbReference>
<evidence type="ECO:0000256" key="12">
    <source>
        <dbReference type="ARBA" id="ARBA00034808"/>
    </source>
</evidence>
<keyword evidence="7 15" id="KW-0067">ATP-binding</keyword>
<comment type="catalytic activity">
    <reaction evidence="11">
        <text>Couples ATP hydrolysis with the unwinding of duplex DNA by translocating in the 3'-5' direction.</text>
        <dbReference type="EC" id="5.6.2.4"/>
    </reaction>
</comment>
<keyword evidence="2 15" id="KW-0547">Nucleotide-binding</keyword>
<reference evidence="19" key="2">
    <citation type="submission" date="2021-08" db="EMBL/GenBank/DDBJ databases">
        <authorList>
            <person name="Tani A."/>
            <person name="Ola A."/>
            <person name="Ogura Y."/>
            <person name="Katsura K."/>
            <person name="Hayashi T."/>
        </authorList>
    </citation>
    <scope>NUCLEOTIDE SEQUENCE</scope>
    <source>
        <strain evidence="19">DSM 23674</strain>
    </source>
</reference>
<dbReference type="EC" id="5.6.2.4" evidence="12"/>
<dbReference type="RefSeq" id="WP_238232324.1">
    <property type="nucleotide sequence ID" value="NZ_BPRA01000014.1"/>
</dbReference>
<proteinExistence type="predicted"/>
<dbReference type="Pfam" id="PF00580">
    <property type="entry name" value="UvrD-helicase"/>
    <property type="match status" value="1"/>
</dbReference>
<keyword evidence="4 15" id="KW-0378">Hydrolase</keyword>
<evidence type="ECO:0000256" key="3">
    <source>
        <dbReference type="ARBA" id="ARBA00022763"/>
    </source>
</evidence>
<evidence type="ECO:0000313" key="19">
    <source>
        <dbReference type="EMBL" id="GJE56603.1"/>
    </source>
</evidence>
<evidence type="ECO:0000256" key="16">
    <source>
        <dbReference type="SAM" id="MobiDB-lite"/>
    </source>
</evidence>
<keyword evidence="5 15" id="KW-0347">Helicase</keyword>
<evidence type="ECO:0000256" key="8">
    <source>
        <dbReference type="ARBA" id="ARBA00023125"/>
    </source>
</evidence>
<feature type="binding site" evidence="15">
    <location>
        <begin position="29"/>
        <end position="36"/>
    </location>
    <ligand>
        <name>ATP</name>
        <dbReference type="ChEBI" id="CHEBI:30616"/>
    </ligand>
</feature>
<dbReference type="PANTHER" id="PTHR11070">
    <property type="entry name" value="UVRD / RECB / PCRA DNA HELICASE FAMILY MEMBER"/>
    <property type="match status" value="1"/>
</dbReference>
<feature type="domain" description="UvrD-like helicase C-terminal" evidence="18">
    <location>
        <begin position="513"/>
        <end position="793"/>
    </location>
</feature>
<evidence type="ECO:0000256" key="10">
    <source>
        <dbReference type="ARBA" id="ARBA00023235"/>
    </source>
</evidence>
<dbReference type="SUPFAM" id="SSF52540">
    <property type="entry name" value="P-loop containing nucleoside triphosphate hydrolases"/>
    <property type="match status" value="1"/>
</dbReference>
<evidence type="ECO:0000256" key="4">
    <source>
        <dbReference type="ARBA" id="ARBA00022801"/>
    </source>
</evidence>
<dbReference type="Proteomes" id="UP001055101">
    <property type="component" value="Unassembled WGS sequence"/>
</dbReference>
<evidence type="ECO:0000313" key="20">
    <source>
        <dbReference type="Proteomes" id="UP001055101"/>
    </source>
</evidence>
<name>A0ABQ4TRR9_9HYPH</name>
<dbReference type="NCBIfam" id="TIGR02784">
    <property type="entry name" value="addA_alphas"/>
    <property type="match status" value="1"/>
</dbReference>
<keyword evidence="6" id="KW-0269">Exonuclease</keyword>
<dbReference type="Pfam" id="PF12705">
    <property type="entry name" value="PDDEXK_1"/>
    <property type="match status" value="1"/>
</dbReference>
<evidence type="ECO:0000256" key="6">
    <source>
        <dbReference type="ARBA" id="ARBA00022839"/>
    </source>
</evidence>
<dbReference type="InterPro" id="IPR014016">
    <property type="entry name" value="UvrD-like_ATP-bd"/>
</dbReference>
<dbReference type="Pfam" id="PF13361">
    <property type="entry name" value="UvrD_C"/>
    <property type="match status" value="1"/>
</dbReference>
<dbReference type="PANTHER" id="PTHR11070:SF2">
    <property type="entry name" value="ATP-DEPENDENT DNA HELICASE SRS2"/>
    <property type="match status" value="1"/>
</dbReference>
<feature type="region of interest" description="Disordered" evidence="16">
    <location>
        <begin position="901"/>
        <end position="983"/>
    </location>
</feature>
<evidence type="ECO:0000256" key="14">
    <source>
        <dbReference type="ARBA" id="ARBA00048988"/>
    </source>
</evidence>
<gene>
    <name evidence="19" type="primary">recB</name>
    <name evidence="19" type="ORF">EKPJFOCH_3111</name>
</gene>
<reference evidence="19" key="1">
    <citation type="journal article" date="2021" name="Front. Microbiol.">
        <title>Comprehensive Comparative Genomics and Phenotyping of Methylobacterium Species.</title>
        <authorList>
            <person name="Alessa O."/>
            <person name="Ogura Y."/>
            <person name="Fujitani Y."/>
            <person name="Takami H."/>
            <person name="Hayashi T."/>
            <person name="Sahin N."/>
            <person name="Tani A."/>
        </authorList>
    </citation>
    <scope>NUCLEOTIDE SEQUENCE</scope>
    <source>
        <strain evidence="19">DSM 23674</strain>
    </source>
</reference>
<dbReference type="Gene3D" id="3.90.320.10">
    <property type="match status" value="1"/>
</dbReference>
<dbReference type="EMBL" id="BPRA01000014">
    <property type="protein sequence ID" value="GJE56603.1"/>
    <property type="molecule type" value="Genomic_DNA"/>
</dbReference>
<keyword evidence="8" id="KW-0238">DNA-binding</keyword>
<evidence type="ECO:0000256" key="1">
    <source>
        <dbReference type="ARBA" id="ARBA00022722"/>
    </source>
</evidence>
<keyword evidence="9" id="KW-0234">DNA repair</keyword>
<evidence type="ECO:0000256" key="9">
    <source>
        <dbReference type="ARBA" id="ARBA00023204"/>
    </source>
</evidence>
<comment type="catalytic activity">
    <reaction evidence="14">
        <text>ATP + H2O = ADP + phosphate + H(+)</text>
        <dbReference type="Rhea" id="RHEA:13065"/>
        <dbReference type="ChEBI" id="CHEBI:15377"/>
        <dbReference type="ChEBI" id="CHEBI:15378"/>
        <dbReference type="ChEBI" id="CHEBI:30616"/>
        <dbReference type="ChEBI" id="CHEBI:43474"/>
        <dbReference type="ChEBI" id="CHEBI:456216"/>
        <dbReference type="EC" id="5.6.2.4"/>
    </reaction>
</comment>
<sequence length="1153" mass="123403">MTARFVVDPQTQASQRRAADPHVSAWVSANAGAGKTKVLTDRVLRLLLDGAPPGRILCLTFTKAAAANMSIRVFQRLGRWVTLDDDALTSELVELTGDRPSRKGLSLARRLFARAVETPGGLKIETLHALCERLLHMFPFEANVPARFEVLDENQTREAFAVETDSVLADAVLGSRPDLHMALDVVGPEAAGDALREALRGAMRKRGFFADAGRTLETGLADLARALGLAVGESVATVEDRILAGGLAGDTDLAGRLRTGKVTDERIADGLIATGEAAARPEALEAYRSVFFTDKDEPRKSFGTKAVPEDVRETLAEEQARLVPLFDRLRAARTHARTRALFVLAAEIHRRVEARKARLGALDFDDLIHKTVDLLRRVDATWVLYKLDRGIDHVLVDEAQDTNPEQWEILRRITAEFAAGEGSREILRTRFAVGDPKQSIYSFQGAEPRQFEETRRDWRKAAGAIDLPFADVGLTLSFRSAAGVLRAVDAVFALPEHYEGLSFDDKATGTVHGSARGDALGSVEIWPIAEPAEEPDPDAWAAPVDAPEANAPPIAVARRIAAAVRAWTTTGDVCGRVWRPGDVLILVRKRSAAFEEVIRALKGHGVPVAGQDRLEMAGHIAVLDLVAAGRAGLLPADDLTLATALKTPLVGLTDDDLVTIASRRPEAETLEDALTRHAAGGNAAARLGLDKLATWIGLAAAEGPFGFYAALLGPLGGRRALVSRLGGEAGDAIDVFLAAAQAFEGGSDAPSLDAFLARYVARPGRGESGHTVKRDMESGRNEVRVMTVHGAKGLEAPLVVVIDGCEPLGRNDPPLLALGAAPGGDPLLPVWVSGRMQDSSATAEARETLHARSREEHNRLLYVAMTRAADHLVIAPYRGATLETPASWCEMVRIGLERGLGPGETLETGHGPVTLWRDGTAGLTAPEEGSASSVADARLPDWLHRRAAPEREPAPPVSPSGALSAADGRPDPGRRQAAAEARQRGKLIHSLVEHLPRLAPDRRTDAAAHFVAARAPSMPKPKRDALVAACLRLFAEPDLAPLFTREARAEVALSGSIVLGGEVRRVFGRVDRLALDGDRVLVCDFKTGRPPAEDAPLPAAEAAQIALYATLLQTIYPDRTIVPMLVWTSGPVLRRLDPDEVAAALATIGSEAA</sequence>
<dbReference type="InterPro" id="IPR011604">
    <property type="entry name" value="PDDEXK-like_dom_sf"/>
</dbReference>
<dbReference type="InterPro" id="IPR014151">
    <property type="entry name" value="DNA_helicase_AddA"/>
</dbReference>
<protein>
    <recommendedName>
        <fullName evidence="12">DNA 3'-5' helicase</fullName>
        <ecNumber evidence="12">5.6.2.4</ecNumber>
    </recommendedName>
    <alternativeName>
        <fullName evidence="13">DNA 3'-5' helicase II</fullName>
    </alternativeName>
</protein>
<evidence type="ECO:0000259" key="17">
    <source>
        <dbReference type="PROSITE" id="PS51198"/>
    </source>
</evidence>
<keyword evidence="20" id="KW-1185">Reference proteome</keyword>
<comment type="caution">
    <text evidence="19">The sequence shown here is derived from an EMBL/GenBank/DDBJ whole genome shotgun (WGS) entry which is preliminary data.</text>
</comment>
<dbReference type="InterPro" id="IPR000212">
    <property type="entry name" value="DNA_helicase_UvrD/REP"/>
</dbReference>
<feature type="compositionally biased region" description="Basic and acidic residues" evidence="16">
    <location>
        <begin position="938"/>
        <end position="953"/>
    </location>
</feature>
<keyword evidence="1" id="KW-0540">Nuclease</keyword>
<evidence type="ECO:0000256" key="11">
    <source>
        <dbReference type="ARBA" id="ARBA00034617"/>
    </source>
</evidence>
<evidence type="ECO:0000256" key="2">
    <source>
        <dbReference type="ARBA" id="ARBA00022741"/>
    </source>
</evidence>
<dbReference type="PROSITE" id="PS51198">
    <property type="entry name" value="UVRD_HELICASE_ATP_BIND"/>
    <property type="match status" value="1"/>
</dbReference>
<evidence type="ECO:0000256" key="7">
    <source>
        <dbReference type="ARBA" id="ARBA00022840"/>
    </source>
</evidence>
<dbReference type="Gene3D" id="3.40.50.300">
    <property type="entry name" value="P-loop containing nucleotide triphosphate hydrolases"/>
    <property type="match status" value="4"/>
</dbReference>
<dbReference type="InterPro" id="IPR038726">
    <property type="entry name" value="PDDEXK_AddAB-type"/>
</dbReference>
<accession>A0ABQ4TRR9</accession>
<dbReference type="Gene3D" id="1.10.486.10">
    <property type="entry name" value="PCRA, domain 4"/>
    <property type="match status" value="1"/>
</dbReference>
<organism evidence="19 20">
    <name type="scientific">Methylobacterium thuringiense</name>
    <dbReference type="NCBI Taxonomy" id="1003091"/>
    <lineage>
        <taxon>Bacteria</taxon>
        <taxon>Pseudomonadati</taxon>
        <taxon>Pseudomonadota</taxon>
        <taxon>Alphaproteobacteria</taxon>
        <taxon>Hyphomicrobiales</taxon>
        <taxon>Methylobacteriaceae</taxon>
        <taxon>Methylobacterium</taxon>
    </lineage>
</organism>
<evidence type="ECO:0000256" key="5">
    <source>
        <dbReference type="ARBA" id="ARBA00022806"/>
    </source>
</evidence>
<keyword evidence="10" id="KW-0413">Isomerase</keyword>
<dbReference type="InterPro" id="IPR014017">
    <property type="entry name" value="DNA_helicase_UvrD-like_C"/>
</dbReference>
<evidence type="ECO:0000256" key="15">
    <source>
        <dbReference type="PROSITE-ProRule" id="PRU00560"/>
    </source>
</evidence>
<keyword evidence="3" id="KW-0227">DNA damage</keyword>
<feature type="domain" description="UvrD-like helicase ATP-binding" evidence="17">
    <location>
        <begin position="8"/>
        <end position="481"/>
    </location>
</feature>
<dbReference type="PROSITE" id="PS51217">
    <property type="entry name" value="UVRD_HELICASE_CTER"/>
    <property type="match status" value="1"/>
</dbReference>
<evidence type="ECO:0000259" key="18">
    <source>
        <dbReference type="PROSITE" id="PS51217"/>
    </source>
</evidence>